<keyword evidence="3" id="KW-0677">Repeat</keyword>
<dbReference type="PROSITE" id="PS00108">
    <property type="entry name" value="PROTEIN_KINASE_ST"/>
    <property type="match status" value="1"/>
</dbReference>
<dbReference type="PROSITE" id="PS50011">
    <property type="entry name" value="PROTEIN_KINASE_DOM"/>
    <property type="match status" value="1"/>
</dbReference>
<accession>A0A1Z5JH37</accession>
<dbReference type="Proteomes" id="UP000198406">
    <property type="component" value="Unassembled WGS sequence"/>
</dbReference>
<evidence type="ECO:0000256" key="3">
    <source>
        <dbReference type="ARBA" id="ARBA00022737"/>
    </source>
</evidence>
<evidence type="ECO:0000256" key="2">
    <source>
        <dbReference type="ARBA" id="ARBA00022614"/>
    </source>
</evidence>
<dbReference type="InParanoid" id="A0A1Z5JH37"/>
<feature type="domain" description="Protein kinase" evidence="8">
    <location>
        <begin position="551"/>
        <end position="841"/>
    </location>
</feature>
<reference evidence="9 10" key="1">
    <citation type="journal article" date="2015" name="Plant Cell">
        <title>Oil accumulation by the oleaginous diatom Fistulifera solaris as revealed by the genome and transcriptome.</title>
        <authorList>
            <person name="Tanaka T."/>
            <person name="Maeda Y."/>
            <person name="Veluchamy A."/>
            <person name="Tanaka M."/>
            <person name="Abida H."/>
            <person name="Marechal E."/>
            <person name="Bowler C."/>
            <person name="Muto M."/>
            <person name="Sunaga Y."/>
            <person name="Tanaka M."/>
            <person name="Yoshino T."/>
            <person name="Taniguchi T."/>
            <person name="Fukuda Y."/>
            <person name="Nemoto M."/>
            <person name="Matsumoto M."/>
            <person name="Wong P.S."/>
            <person name="Aburatani S."/>
            <person name="Fujibuchi W."/>
        </authorList>
    </citation>
    <scope>NUCLEOTIDE SEQUENCE [LARGE SCALE GENOMIC DNA]</scope>
    <source>
        <strain evidence="9 10">JPCC DA0580</strain>
    </source>
</reference>
<feature type="region of interest" description="Disordered" evidence="7">
    <location>
        <begin position="1578"/>
        <end position="1601"/>
    </location>
</feature>
<keyword evidence="2" id="KW-0433">Leucine-rich repeat</keyword>
<keyword evidence="1" id="KW-0723">Serine/threonine-protein kinase</keyword>
<dbReference type="SMART" id="SM00220">
    <property type="entry name" value="S_TKc"/>
    <property type="match status" value="1"/>
</dbReference>
<sequence>MTVADAPCNIAQMDLNSHEWSLTERIQLSLYNSYSGGEVYSLLANYTLRHDEPTSNQSGLFHAPPRPQPIKYSGSGELIVVGAFDTTYRNSQVTYCSVGTWNGFQLSKVGEGLCNSALSKGMKITTAALAGPNDVYVAGSFQTQVWNGERNEFVKIFNIAHFNALEQVWLPLNVGQITCSWCTVTVLALAWDSKRRQLHVAGKFNAIDGRNVPAGLAIYDYDSGHLVAHPGGGLTMRNKTQDGVATALQLDEEAGVLYVMGSFERLTETSEVCLGLAAYEIETHRWTCLSDAKHSVLPTGGSNMLLTPFGLMVAGKTTPTTDWPDESRPYTIALLKSTLKTIPKNDRGDDDEPVSEKEMYHDFNWSWLPGFDGHDEPLHALTNGYGKFEGNVFIAGDNLVSRWYYKAKTSDSDYNRRLADTTKGSSQPLLEPTTEILSGGVVWGAILAISQLEPKLDEEQASSSGGSVNITIIVYCVSVGCVIGVIGAILCNRNVAMALFSKQESLSGFTLDTLSYSPLENTSIKEAYNRAMQTRYVEQPHLLTLIDPQEIFLQRIIGEGTFGRVWSAKWRSSSVAVKEFVFAQAAVAGKSSMQQEIVEEIIGEAGMMAILRHPNVLQLFGCSITAQAIWIVSELCSQGSLRQLLDDNERVLSVDLRLQLALQVAEGMTYLHNQEPPIIHRDLKSHNIFVHETFTDVEDGSTTSSKPRISGQHYEKLETQSVVIAKIGDWGSARAALSGSRTMTHGVGTACWLAPEVIKHARSSKYSDVYGYGIVLWELATRDEVYKGLETTQIIAKVANENLRPPVPQDCPWKDIMVKCWAENPNDRLEFSDIVEELNKLRTSPTGAIREVNLSGTHINNIILNLNMKPSASTRKNQKHNTERVGRVHGADNDMIDRNNEAVAEDDRISNQQPVSRANNEAIEEIEIEAPSNISWAQKFLIKRKKRSVEALSRELRTSLDAAATTLLDLLQGHLKTDGAAQRKHVKQGLSLPATAVGWLAIEMYSPEPREEFRDKLAQLRSLLPQVTRVRITADEWPVLPTSSSKKRERQRGWENLGKLRDSGLLTNDDFEETWLFLDYYSALMECPPVDMCLFPGCEMLLVENIPEGCVRNVNMIQNSLKVFRVEYTPISDVAGLLLPLNSNEEESQFLAISPDDPLAPPIPLSSPRALFPQLTHIKLSGCGLSDSSGIGSIESESGLIHSPLARLTSLQSVCLSHNDLASENVLSGLSKMPHLVKVDLSFNRIECLKSAHYHLGNIQTLVLSHNHLKSAEGIERLYSLQELWLDHNRIGELSKISALARLPELETLHLKGNPIEVKKPKKCRVEVLSLFQEKRKNYLPVNATYRDLQALLPSLDGKKASVEEMKAIKIRSYRPPSVAISGADSDVANIIDLSSEAGICERTLAGGVVPTRGIKRKFRTRQAEVDTPINYVVLKPLEATLTAEEGGPVVRFTLEDVLQSLCRPETPDDVHVIEEDKGDDASLRNEAVEEAKGRVVECEAAQTPTVEKTDISGDLLCGEMDGDTELSLLVDECIPGHDVEVKETTSEKDTLDSNVRKDETNELDRLMISPIKCDNAEELKKSTSTTEASAETNVGPDSEVERGFTLEGADAANESTQDHHSTSSYDEAQTGHPLLVRLSGQFPDSVTQDDQSSFQSSVGSPSYDGTMSVGKYHLAEDNSVYDGPPNYGTLKICKDLELYFRVFVFPTRVIDNSISQPSSPYPGGTEPEWRDILKNEPRIQLWPADRKQLNCMSNLNLSMGTGGIERAEEFRRLWKERVVGCGKPALRRLTPNRGARYGFHGELLWSDSSSSHIRPDTVAEFREVLACFSNLNFYLIVDHDKVSARSKKRFPLAIAKEAEFMHAVWPHALARHPFSTLRAVTIGFGFQRLTLRFGNSQAPSADDFIYVLLISNKAETVALLKDIQDLFQESQLGTNMFTDNSDNLLIENDDRHVLDALGVAVAPDVVGVVLHYQILGQRWRRGDRGIARRVCVLTDTKLFLLDEDYVGDGSESVEAETRQVGETMYRLVDSAALSQITKVQAADADPAAITIIIRPTTSFQKSRNWRLQCRDRVGAERLVEDVRKALSMA</sequence>
<dbReference type="SUPFAM" id="SSF56112">
    <property type="entry name" value="Protein kinase-like (PK-like)"/>
    <property type="match status" value="1"/>
</dbReference>
<evidence type="ECO:0000256" key="6">
    <source>
        <dbReference type="PROSITE-ProRule" id="PRU10141"/>
    </source>
</evidence>
<feature type="region of interest" description="Disordered" evidence="7">
    <location>
        <begin position="1644"/>
        <end position="1666"/>
    </location>
</feature>
<feature type="compositionally biased region" description="Low complexity" evidence="7">
    <location>
        <begin position="1645"/>
        <end position="1663"/>
    </location>
</feature>
<dbReference type="InterPro" id="IPR000719">
    <property type="entry name" value="Prot_kinase_dom"/>
</dbReference>
<comment type="caution">
    <text evidence="9">The sequence shown here is derived from an EMBL/GenBank/DDBJ whole genome shotgun (WGS) entry which is preliminary data.</text>
</comment>
<dbReference type="GO" id="GO:0004674">
    <property type="term" value="F:protein serine/threonine kinase activity"/>
    <property type="evidence" value="ECO:0007669"/>
    <property type="project" value="UniProtKB-KW"/>
</dbReference>
<dbReference type="Gene3D" id="3.30.200.20">
    <property type="entry name" value="Phosphorylase Kinase, domain 1"/>
    <property type="match status" value="1"/>
</dbReference>
<dbReference type="InterPro" id="IPR001245">
    <property type="entry name" value="Ser-Thr/Tyr_kinase_cat_dom"/>
</dbReference>
<dbReference type="PANTHER" id="PTHR44329">
    <property type="entry name" value="SERINE/THREONINE-PROTEIN KINASE TNNI3K-RELATED"/>
    <property type="match status" value="1"/>
</dbReference>
<gene>
    <name evidence="9" type="ORF">FisN_17Hh134</name>
</gene>
<dbReference type="Gene3D" id="1.10.510.10">
    <property type="entry name" value="Transferase(Phosphotransferase) domain 1"/>
    <property type="match status" value="1"/>
</dbReference>
<dbReference type="InterPro" id="IPR032675">
    <property type="entry name" value="LRR_dom_sf"/>
</dbReference>
<dbReference type="PROSITE" id="PS00107">
    <property type="entry name" value="PROTEIN_KINASE_ATP"/>
    <property type="match status" value="1"/>
</dbReference>
<dbReference type="InterPro" id="IPR051681">
    <property type="entry name" value="Ser/Thr_Kinases-Pseudokinases"/>
</dbReference>
<name>A0A1Z5JH37_FISSO</name>
<keyword evidence="5 6" id="KW-0067">ATP-binding</keyword>
<keyword evidence="1" id="KW-0808">Transferase</keyword>
<protein>
    <recommendedName>
        <fullName evidence="8">Protein kinase domain-containing protein</fullName>
    </recommendedName>
</protein>
<evidence type="ECO:0000256" key="1">
    <source>
        <dbReference type="ARBA" id="ARBA00022527"/>
    </source>
</evidence>
<evidence type="ECO:0000259" key="8">
    <source>
        <dbReference type="PROSITE" id="PS50011"/>
    </source>
</evidence>
<keyword evidence="4 6" id="KW-0547">Nucleotide-binding</keyword>
<dbReference type="OrthoDB" id="266138at2759"/>
<evidence type="ECO:0000313" key="10">
    <source>
        <dbReference type="Proteomes" id="UP000198406"/>
    </source>
</evidence>
<dbReference type="InterPro" id="IPR001611">
    <property type="entry name" value="Leu-rich_rpt"/>
</dbReference>
<dbReference type="Pfam" id="PF07714">
    <property type="entry name" value="PK_Tyr_Ser-Thr"/>
    <property type="match status" value="1"/>
</dbReference>
<feature type="region of interest" description="Disordered" evidence="7">
    <location>
        <begin position="1541"/>
        <end position="1564"/>
    </location>
</feature>
<organism evidence="9 10">
    <name type="scientific">Fistulifera solaris</name>
    <name type="common">Oleaginous diatom</name>
    <dbReference type="NCBI Taxonomy" id="1519565"/>
    <lineage>
        <taxon>Eukaryota</taxon>
        <taxon>Sar</taxon>
        <taxon>Stramenopiles</taxon>
        <taxon>Ochrophyta</taxon>
        <taxon>Bacillariophyta</taxon>
        <taxon>Bacillariophyceae</taxon>
        <taxon>Bacillariophycidae</taxon>
        <taxon>Naviculales</taxon>
        <taxon>Naviculaceae</taxon>
        <taxon>Fistulifera</taxon>
    </lineage>
</organism>
<keyword evidence="10" id="KW-1185">Reference proteome</keyword>
<feature type="binding site" evidence="6">
    <location>
        <position position="590"/>
    </location>
    <ligand>
        <name>ATP</name>
        <dbReference type="ChEBI" id="CHEBI:30616"/>
    </ligand>
</feature>
<dbReference type="CDD" id="cd13999">
    <property type="entry name" value="STKc_MAP3K-like"/>
    <property type="match status" value="1"/>
</dbReference>
<dbReference type="InterPro" id="IPR011009">
    <property type="entry name" value="Kinase-like_dom_sf"/>
</dbReference>
<dbReference type="SUPFAM" id="SSF52075">
    <property type="entry name" value="Outer arm dynein light chain 1"/>
    <property type="match status" value="1"/>
</dbReference>
<evidence type="ECO:0000256" key="5">
    <source>
        <dbReference type="ARBA" id="ARBA00022840"/>
    </source>
</evidence>
<evidence type="ECO:0000313" key="9">
    <source>
        <dbReference type="EMBL" id="GAX13202.1"/>
    </source>
</evidence>
<dbReference type="EMBL" id="BDSP01000061">
    <property type="protein sequence ID" value="GAX13202.1"/>
    <property type="molecule type" value="Genomic_DNA"/>
</dbReference>
<dbReference type="InterPro" id="IPR017441">
    <property type="entry name" value="Protein_kinase_ATP_BS"/>
</dbReference>
<dbReference type="Gene3D" id="3.80.10.10">
    <property type="entry name" value="Ribonuclease Inhibitor"/>
    <property type="match status" value="1"/>
</dbReference>
<proteinExistence type="predicted"/>
<evidence type="ECO:0000256" key="7">
    <source>
        <dbReference type="SAM" id="MobiDB-lite"/>
    </source>
</evidence>
<keyword evidence="1" id="KW-0418">Kinase</keyword>
<feature type="compositionally biased region" description="Low complexity" evidence="7">
    <location>
        <begin position="1583"/>
        <end position="1593"/>
    </location>
</feature>
<evidence type="ECO:0000256" key="4">
    <source>
        <dbReference type="ARBA" id="ARBA00022741"/>
    </source>
</evidence>
<dbReference type="GO" id="GO:0005524">
    <property type="term" value="F:ATP binding"/>
    <property type="evidence" value="ECO:0007669"/>
    <property type="project" value="UniProtKB-UniRule"/>
</dbReference>
<dbReference type="InterPro" id="IPR008271">
    <property type="entry name" value="Ser/Thr_kinase_AS"/>
</dbReference>
<dbReference type="PROSITE" id="PS51450">
    <property type="entry name" value="LRR"/>
    <property type="match status" value="2"/>
</dbReference>